<evidence type="ECO:0000313" key="3">
    <source>
        <dbReference type="EMBL" id="GAA1534553.1"/>
    </source>
</evidence>
<feature type="domain" description="PucR C-terminal helix-turn-helix" evidence="1">
    <location>
        <begin position="311"/>
        <end position="368"/>
    </location>
</feature>
<dbReference type="RefSeq" id="WP_344505746.1">
    <property type="nucleotide sequence ID" value="NZ_BAAAQD010000013.1"/>
</dbReference>
<dbReference type="Proteomes" id="UP001501470">
    <property type="component" value="Unassembled WGS sequence"/>
</dbReference>
<dbReference type="PANTHER" id="PTHR33744:SF1">
    <property type="entry name" value="DNA-BINDING TRANSCRIPTIONAL ACTIVATOR ADER"/>
    <property type="match status" value="1"/>
</dbReference>
<evidence type="ECO:0000259" key="1">
    <source>
        <dbReference type="Pfam" id="PF13556"/>
    </source>
</evidence>
<keyword evidence="4" id="KW-1185">Reference proteome</keyword>
<dbReference type="Gene3D" id="1.10.10.2840">
    <property type="entry name" value="PucR C-terminal helix-turn-helix domain"/>
    <property type="match status" value="1"/>
</dbReference>
<accession>A0ABP4M1I1</accession>
<protein>
    <submittedName>
        <fullName evidence="3">Helix-turn-helix domain-containing protein</fullName>
    </submittedName>
</protein>
<dbReference type="InterPro" id="IPR051448">
    <property type="entry name" value="CdaR-like_regulators"/>
</dbReference>
<dbReference type="Pfam" id="PF13556">
    <property type="entry name" value="HTH_30"/>
    <property type="match status" value="1"/>
</dbReference>
<dbReference type="Pfam" id="PF14361">
    <property type="entry name" value="RsbRD_N"/>
    <property type="match status" value="1"/>
</dbReference>
<dbReference type="EMBL" id="BAAAQD010000013">
    <property type="protein sequence ID" value="GAA1534553.1"/>
    <property type="molecule type" value="Genomic_DNA"/>
</dbReference>
<feature type="domain" description="RsbT co-antagonist protein RsbRD N-terminal" evidence="2">
    <location>
        <begin position="14"/>
        <end position="149"/>
    </location>
</feature>
<organism evidence="3 4">
    <name type="scientific">Dactylosporangium maewongense</name>
    <dbReference type="NCBI Taxonomy" id="634393"/>
    <lineage>
        <taxon>Bacteria</taxon>
        <taxon>Bacillati</taxon>
        <taxon>Actinomycetota</taxon>
        <taxon>Actinomycetes</taxon>
        <taxon>Micromonosporales</taxon>
        <taxon>Micromonosporaceae</taxon>
        <taxon>Dactylosporangium</taxon>
    </lineage>
</organism>
<dbReference type="InterPro" id="IPR025736">
    <property type="entry name" value="PucR_C-HTH_dom"/>
</dbReference>
<dbReference type="InterPro" id="IPR042070">
    <property type="entry name" value="PucR_C-HTH_sf"/>
</dbReference>
<dbReference type="PANTHER" id="PTHR33744">
    <property type="entry name" value="CARBOHYDRATE DIACID REGULATOR"/>
    <property type="match status" value="1"/>
</dbReference>
<sequence length="382" mass="40715">MRDLHDRMAPRLAELTGEIVAGCASDVPFYRGLPAEVLDGPVRESVGTVLGLLLRMLRDEETLRPGDLTWVVELSARRARDHVPLEAALAAYLIGARTWWRTLSAVAAPAELPAAGALLLDGLAGMMPAVVVAHLQAQEDLRGESARARRELLAALLHGQPFHVVAALAQDVRVEVGQRHTVLLVRFAPRPPDRLVQVALDAHAGTPVLADHAAGIVLLPDGVTAAAMAAGLGEALSSTVLAAAAAADTPAGIPAAAAEAREVMDLVTRIGRTSGVYRLDDVLVEYQLSRPGPGLQRLAAKLDPLRGHPYLLDTLRSFVAHGHNRRQTALDLHIHRNTLDYRLHRITTMTGLDPAVPEHARLLDAALTATALHDRPPEAGPG</sequence>
<evidence type="ECO:0000259" key="2">
    <source>
        <dbReference type="Pfam" id="PF14361"/>
    </source>
</evidence>
<reference evidence="4" key="1">
    <citation type="journal article" date="2019" name="Int. J. Syst. Evol. Microbiol.">
        <title>The Global Catalogue of Microorganisms (GCM) 10K type strain sequencing project: providing services to taxonomists for standard genome sequencing and annotation.</title>
        <authorList>
            <consortium name="The Broad Institute Genomics Platform"/>
            <consortium name="The Broad Institute Genome Sequencing Center for Infectious Disease"/>
            <person name="Wu L."/>
            <person name="Ma J."/>
        </authorList>
    </citation>
    <scope>NUCLEOTIDE SEQUENCE [LARGE SCALE GENOMIC DNA]</scope>
    <source>
        <strain evidence="4">JCM 15933</strain>
    </source>
</reference>
<proteinExistence type="predicted"/>
<evidence type="ECO:0000313" key="4">
    <source>
        <dbReference type="Proteomes" id="UP001501470"/>
    </source>
</evidence>
<dbReference type="InterPro" id="IPR025751">
    <property type="entry name" value="RsbRD_N_dom"/>
</dbReference>
<name>A0ABP4M1I1_9ACTN</name>
<gene>
    <name evidence="3" type="ORF">GCM10009827_060880</name>
</gene>
<comment type="caution">
    <text evidence="3">The sequence shown here is derived from an EMBL/GenBank/DDBJ whole genome shotgun (WGS) entry which is preliminary data.</text>
</comment>